<keyword evidence="2" id="KW-1185">Reference proteome</keyword>
<evidence type="ECO:0000313" key="2">
    <source>
        <dbReference type="Proteomes" id="UP001055879"/>
    </source>
</evidence>
<dbReference type="Proteomes" id="UP001055879">
    <property type="component" value="Linkage Group LG07"/>
</dbReference>
<sequence>MVVGQRREAVVKLDTSHYFFTLCVPSDTKSGSDSDPEMDNLLNYGLTITWKGIGSSWNDGSTKAKTAVRNGNGAVNQEDFMVWGCGCGSIEMGNEFLKKRMVMVVV</sequence>
<name>A0ACB9B196_ARCLA</name>
<reference evidence="1 2" key="2">
    <citation type="journal article" date="2022" name="Mol. Ecol. Resour.">
        <title>The genomes of chicory, endive, great burdock and yacon provide insights into Asteraceae paleo-polyploidization history and plant inulin production.</title>
        <authorList>
            <person name="Fan W."/>
            <person name="Wang S."/>
            <person name="Wang H."/>
            <person name="Wang A."/>
            <person name="Jiang F."/>
            <person name="Liu H."/>
            <person name="Zhao H."/>
            <person name="Xu D."/>
            <person name="Zhang Y."/>
        </authorList>
    </citation>
    <scope>NUCLEOTIDE SEQUENCE [LARGE SCALE GENOMIC DNA]</scope>
    <source>
        <strain evidence="2">cv. Niubang</strain>
    </source>
</reference>
<proteinExistence type="predicted"/>
<reference evidence="2" key="1">
    <citation type="journal article" date="2022" name="Mol. Ecol. Resour.">
        <title>The genomes of chicory, endive, great burdock and yacon provide insights into Asteraceae palaeo-polyploidization history and plant inulin production.</title>
        <authorList>
            <person name="Fan W."/>
            <person name="Wang S."/>
            <person name="Wang H."/>
            <person name="Wang A."/>
            <person name="Jiang F."/>
            <person name="Liu H."/>
            <person name="Zhao H."/>
            <person name="Xu D."/>
            <person name="Zhang Y."/>
        </authorList>
    </citation>
    <scope>NUCLEOTIDE SEQUENCE [LARGE SCALE GENOMIC DNA]</scope>
    <source>
        <strain evidence="2">cv. Niubang</strain>
    </source>
</reference>
<dbReference type="EMBL" id="CM042053">
    <property type="protein sequence ID" value="KAI3715703.1"/>
    <property type="molecule type" value="Genomic_DNA"/>
</dbReference>
<organism evidence="1 2">
    <name type="scientific">Arctium lappa</name>
    <name type="common">Greater burdock</name>
    <name type="synonym">Lappa major</name>
    <dbReference type="NCBI Taxonomy" id="4217"/>
    <lineage>
        <taxon>Eukaryota</taxon>
        <taxon>Viridiplantae</taxon>
        <taxon>Streptophyta</taxon>
        <taxon>Embryophyta</taxon>
        <taxon>Tracheophyta</taxon>
        <taxon>Spermatophyta</taxon>
        <taxon>Magnoliopsida</taxon>
        <taxon>eudicotyledons</taxon>
        <taxon>Gunneridae</taxon>
        <taxon>Pentapetalae</taxon>
        <taxon>asterids</taxon>
        <taxon>campanulids</taxon>
        <taxon>Asterales</taxon>
        <taxon>Asteraceae</taxon>
        <taxon>Carduoideae</taxon>
        <taxon>Cardueae</taxon>
        <taxon>Arctiinae</taxon>
        <taxon>Arctium</taxon>
    </lineage>
</organism>
<protein>
    <submittedName>
        <fullName evidence="1">Uncharacterized protein</fullName>
    </submittedName>
</protein>
<accession>A0ACB9B196</accession>
<comment type="caution">
    <text evidence="1">The sequence shown here is derived from an EMBL/GenBank/DDBJ whole genome shotgun (WGS) entry which is preliminary data.</text>
</comment>
<evidence type="ECO:0000313" key="1">
    <source>
        <dbReference type="EMBL" id="KAI3715703.1"/>
    </source>
</evidence>
<gene>
    <name evidence="1" type="ORF">L6452_22689</name>
</gene>